<evidence type="ECO:0000313" key="1">
    <source>
        <dbReference type="EMBL" id="MBD1602029.1"/>
    </source>
</evidence>
<sequence length="517" mass="56736">MPELTPGRQYPATHQALLETFESNVVLGAYTPQQSGLLRQVYMTENGRTYIQMGGFSYAVRYTEALKSWVIIDPENPFSFYQSVPVRLNAAGEWELAPRPGLRGGGKVLGKFPWVGRRSAKLPAAAPTPYDAPADLQKQLAEAVLNPGSKALDPDYVDLRAGPGPSPAQRFEALRDRLYADSRAFYRNLEALPQRPAAPSLTKEAPPRTIIDALYEHSNGVIIGEAHADAGSKHFLIANMPQLAKARVRTLYLEHLLTDFHQADLDVFAHTGKMPDPLRKYLQLLDHGHATDPSGRYTFLTLVQTANAEGLRIRAIDCLASYRLEGLVDHRGTARQQIMNYFSHEVITADQSAEGAHRWLALVGNSHTDTYLGVPGLADLEAVLSIRAEDVAPGTPTGFAPDPGITMPVKSTRRQATLRSDLRLRTAVPPPAGATLRLPALDEQRLAEPGDFSLREHGAGAALTFRDLEGALTQTHIYLDGKQIYVQTPALPAVSGRRFDRMEDLAQALQLMGMHAH</sequence>
<dbReference type="SUPFAM" id="SSF159501">
    <property type="entry name" value="EreA/ChaN-like"/>
    <property type="match status" value="1"/>
</dbReference>
<dbReference type="Proteomes" id="UP000805841">
    <property type="component" value="Unassembled WGS sequence"/>
</dbReference>
<accession>A0ABR7Z8Z7</accession>
<evidence type="ECO:0000313" key="2">
    <source>
        <dbReference type="Proteomes" id="UP000805841"/>
    </source>
</evidence>
<dbReference type="CDD" id="cd14729">
    <property type="entry name" value="RtxA-like"/>
    <property type="match status" value="1"/>
</dbReference>
<gene>
    <name evidence="1" type="ORF">HAQ05_25455</name>
</gene>
<keyword evidence="2" id="KW-1185">Reference proteome</keyword>
<dbReference type="EMBL" id="JAAOCA010000049">
    <property type="protein sequence ID" value="MBD1602029.1"/>
    <property type="molecule type" value="Genomic_DNA"/>
</dbReference>
<name>A0ABR7Z8Z7_9PSED</name>
<protein>
    <submittedName>
        <fullName evidence="1">Membrane-targeted effector domain-containing toxin</fullName>
    </submittedName>
</protein>
<organism evidence="1 2">
    <name type="scientific">Pseudomonas typographi</name>
    <dbReference type="NCBI Taxonomy" id="2715964"/>
    <lineage>
        <taxon>Bacteria</taxon>
        <taxon>Pseudomonadati</taxon>
        <taxon>Pseudomonadota</taxon>
        <taxon>Gammaproteobacteria</taxon>
        <taxon>Pseudomonadales</taxon>
        <taxon>Pseudomonadaceae</taxon>
        <taxon>Pseudomonas</taxon>
    </lineage>
</organism>
<dbReference type="Gene3D" id="3.40.50.11550">
    <property type="match status" value="1"/>
</dbReference>
<proteinExistence type="predicted"/>
<reference evidence="1 2" key="1">
    <citation type="journal article" date="2020" name="Insects">
        <title>Bacteria Belonging to Pseudomonas typographi sp. nov. from the Bark Beetle Ips typographus Have Genomic Potential to Aid in the Host Ecology.</title>
        <authorList>
            <person name="Peral-Aranega E."/>
            <person name="Saati-Santamaria Z."/>
            <person name="Kolarik M."/>
            <person name="Rivas R."/>
            <person name="Garcia-Fraile P."/>
        </authorList>
    </citation>
    <scope>NUCLEOTIDE SEQUENCE [LARGE SCALE GENOMIC DNA]</scope>
    <source>
        <strain evidence="1 2">CA3A</strain>
    </source>
</reference>
<comment type="caution">
    <text evidence="1">The sequence shown here is derived from an EMBL/GenBank/DDBJ whole genome shotgun (WGS) entry which is preliminary data.</text>
</comment>